<dbReference type="InterPro" id="IPR045749">
    <property type="entry name" value="DUF6090"/>
</dbReference>
<feature type="transmembrane region" description="Helical" evidence="1">
    <location>
        <begin position="14"/>
        <end position="33"/>
    </location>
</feature>
<protein>
    <submittedName>
        <fullName evidence="2">Uncharacterized protein</fullName>
    </submittedName>
</protein>
<keyword evidence="1" id="KW-0812">Transmembrane</keyword>
<dbReference type="Proteomes" id="UP001501433">
    <property type="component" value="Unassembled WGS sequence"/>
</dbReference>
<keyword evidence="3" id="KW-1185">Reference proteome</keyword>
<evidence type="ECO:0000313" key="3">
    <source>
        <dbReference type="Proteomes" id="UP001501433"/>
    </source>
</evidence>
<reference evidence="3" key="1">
    <citation type="journal article" date="2019" name="Int. J. Syst. Evol. Microbiol.">
        <title>The Global Catalogue of Microorganisms (GCM) 10K type strain sequencing project: providing services to taxonomists for standard genome sequencing and annotation.</title>
        <authorList>
            <consortium name="The Broad Institute Genomics Platform"/>
            <consortium name="The Broad Institute Genome Sequencing Center for Infectious Disease"/>
            <person name="Wu L."/>
            <person name="Ma J."/>
        </authorList>
    </citation>
    <scope>NUCLEOTIDE SEQUENCE [LARGE SCALE GENOMIC DNA]</scope>
    <source>
        <strain evidence="3">JCM 18325</strain>
    </source>
</reference>
<organism evidence="2 3">
    <name type="scientific">Litoribaculum gwangyangense</name>
    <dbReference type="NCBI Taxonomy" id="1130722"/>
    <lineage>
        <taxon>Bacteria</taxon>
        <taxon>Pseudomonadati</taxon>
        <taxon>Bacteroidota</taxon>
        <taxon>Flavobacteriia</taxon>
        <taxon>Flavobacteriales</taxon>
        <taxon>Flavobacteriaceae</taxon>
        <taxon>Litoribaculum</taxon>
    </lineage>
</organism>
<keyword evidence="1" id="KW-0472">Membrane</keyword>
<evidence type="ECO:0000313" key="2">
    <source>
        <dbReference type="EMBL" id="GAA4802695.1"/>
    </source>
</evidence>
<keyword evidence="1" id="KW-1133">Transmembrane helix</keyword>
<dbReference type="EMBL" id="BAABJW010000001">
    <property type="protein sequence ID" value="GAA4802695.1"/>
    <property type="molecule type" value="Genomic_DNA"/>
</dbReference>
<comment type="caution">
    <text evidence="2">The sequence shown here is derived from an EMBL/GenBank/DDBJ whole genome shotgun (WGS) entry which is preliminary data.</text>
</comment>
<proteinExistence type="predicted"/>
<sequence>MRKQLLDDNKTGRYLKYAVGEIILVMIGILLALQVNNWNNDRQLKKDELKVLKSLKEEFNENLQNFDIAYKFHLNRKKAIETIMAINPRELTLDSLRSLNRNINENYTFDPFQGIYNSVINSGKIELVSNDSLKLKIARFQDLLNDYKEEETNTMLFTQSNLYPFQLDNSKMKFKIFYSSVEGSEVEKMEFKQNLIELLESEKYENLLIYIYSYMNSIFIEGPDLREEMLAIINILQSEIEKHEN</sequence>
<gene>
    <name evidence="2" type="ORF">GCM10023330_06050</name>
</gene>
<dbReference type="Pfam" id="PF19578">
    <property type="entry name" value="DUF6090"/>
    <property type="match status" value="1"/>
</dbReference>
<evidence type="ECO:0000256" key="1">
    <source>
        <dbReference type="SAM" id="Phobius"/>
    </source>
</evidence>
<name>A0ABP9C1E9_9FLAO</name>
<accession>A0ABP9C1E9</accession>